<organism evidence="1 2">
    <name type="scientific">Brevundimonas subvibrioides</name>
    <dbReference type="NCBI Taxonomy" id="74313"/>
    <lineage>
        <taxon>Bacteria</taxon>
        <taxon>Pseudomonadati</taxon>
        <taxon>Pseudomonadota</taxon>
        <taxon>Alphaproteobacteria</taxon>
        <taxon>Caulobacterales</taxon>
        <taxon>Caulobacteraceae</taxon>
        <taxon>Brevundimonas</taxon>
    </lineage>
</organism>
<comment type="caution">
    <text evidence="1">The sequence shown here is derived from an EMBL/GenBank/DDBJ whole genome shotgun (WGS) entry which is preliminary data.</text>
</comment>
<sequence>MVLALAGCQQAEAPAGSDGTDAAAPAAMATAEANVLTPEGLGPLRIGMMVPQLATVWGGLRAQPTDIMACQIVEFADAPAGVKAFMNGGEVRHVILDRFSTLKTDRGFGPADDGAAVKAAYGDAATVAPAKYDPAPAEEITIWANGDTSGAYIEDLTARGIRYNVGGDGKVSTVMAGGPTIQLVEGCG</sequence>
<protein>
    <submittedName>
        <fullName evidence="1">Uncharacterized protein</fullName>
    </submittedName>
</protein>
<evidence type="ECO:0000313" key="2">
    <source>
        <dbReference type="Proteomes" id="UP000215595"/>
    </source>
</evidence>
<reference evidence="1 2" key="1">
    <citation type="submission" date="2017-03" db="EMBL/GenBank/DDBJ databases">
        <title>Lifting the veil on microbial sulfur biogeochemistry in mining wastewaters.</title>
        <authorList>
            <person name="Kantor R.S."/>
            <person name="Colenbrander Nelson T."/>
            <person name="Marshall S."/>
            <person name="Bennett D."/>
            <person name="Apte S."/>
            <person name="Camacho D."/>
            <person name="Thomas B.C."/>
            <person name="Warren L.A."/>
            <person name="Banfield J.F."/>
        </authorList>
    </citation>
    <scope>NUCLEOTIDE SEQUENCE [LARGE SCALE GENOMIC DNA]</scope>
    <source>
        <strain evidence="1">32-69-9</strain>
    </source>
</reference>
<evidence type="ECO:0000313" key="1">
    <source>
        <dbReference type="EMBL" id="OYX34584.1"/>
    </source>
</evidence>
<name>A0A258FRL1_9CAUL</name>
<dbReference type="EMBL" id="NCEB01000008">
    <property type="protein sequence ID" value="OYX34584.1"/>
    <property type="molecule type" value="Genomic_DNA"/>
</dbReference>
<proteinExistence type="predicted"/>
<dbReference type="AlphaFoldDB" id="A0A258FRL1"/>
<gene>
    <name evidence="1" type="ORF">B7Z01_05320</name>
</gene>
<dbReference type="Proteomes" id="UP000215595">
    <property type="component" value="Unassembled WGS sequence"/>
</dbReference>
<accession>A0A258FRL1</accession>